<gene>
    <name evidence="2" type="ORF">RCL2_000184200</name>
    <name evidence="1" type="ORF">RclHR1_00070066</name>
</gene>
<dbReference type="Gene3D" id="3.80.10.10">
    <property type="entry name" value="Ribonuclease Inhibitor"/>
    <property type="match status" value="1"/>
</dbReference>
<evidence type="ECO:0000313" key="2">
    <source>
        <dbReference type="EMBL" id="GES74360.1"/>
    </source>
</evidence>
<dbReference type="OrthoDB" id="2330282at2759"/>
<sequence length="565" mass="65572">MTNFNSDCLRIIFDLLRTDRKSLRSCLLVNKEWFHLIAPMLWKRCSWHFHRIESEKNLINTILSCLPTSSKKLLSDNNVKLPLKVLLKSPFFNYISFCKFIDFEIIERIIWMVFDDEEYFNSEIYIPKTYEKIYPRIYRGINTEIYEGINTIINEEFNTGIDEEINTEINEEINTIINEEFNTGIDEEINTEINEEINIGTDDEIDTETCVERNLLEKNLLRQEIYKLFVSQCKNIEELSWEEPQPLTLFPGASTCFPRLHSLSIRADPVSSEALYEMAKICKCLKILTIYEYSQENYGLISLIDAQENLKEVSIYPNNNRNDCKELIKALERKGDTITNLRLCSFSIMLPSLLTSLINLKIGNYCADETDADKFKKFQQHLTVSEFPNLQVLHTKELTCFKELSMLIEKTRGNIIKVSVDLAYKTAEDTGMLIKAIAKYCPKIEKLSTCIEPNDFVHVKSLLLNCTNISSIVLDSFKFSESNNGDMLLDIISRFAPESLVDISISGNWNYSINALESFLESFRERTLNHFEIIDHHTGNVTDRHRLTVSRYVFEGVITDSDGVW</sequence>
<dbReference type="EMBL" id="BLAL01000012">
    <property type="protein sequence ID" value="GES74360.1"/>
    <property type="molecule type" value="Genomic_DNA"/>
</dbReference>
<evidence type="ECO:0000313" key="1">
    <source>
        <dbReference type="EMBL" id="GBC06699.1"/>
    </source>
</evidence>
<reference evidence="1 3" key="1">
    <citation type="submission" date="2017-11" db="EMBL/GenBank/DDBJ databases">
        <title>The genome of Rhizophagus clarus HR1 reveals common genetic basis of auxotrophy among arbuscular mycorrhizal fungi.</title>
        <authorList>
            <person name="Kobayashi Y."/>
        </authorList>
    </citation>
    <scope>NUCLEOTIDE SEQUENCE [LARGE SCALE GENOMIC DNA]</scope>
    <source>
        <strain evidence="1 3">HR1</strain>
    </source>
</reference>
<comment type="caution">
    <text evidence="1">The sequence shown here is derived from an EMBL/GenBank/DDBJ whole genome shotgun (WGS) entry which is preliminary data.</text>
</comment>
<keyword evidence="3" id="KW-1185">Reference proteome</keyword>
<organism evidence="1 3">
    <name type="scientific">Rhizophagus clarus</name>
    <dbReference type="NCBI Taxonomy" id="94130"/>
    <lineage>
        <taxon>Eukaryota</taxon>
        <taxon>Fungi</taxon>
        <taxon>Fungi incertae sedis</taxon>
        <taxon>Mucoromycota</taxon>
        <taxon>Glomeromycotina</taxon>
        <taxon>Glomeromycetes</taxon>
        <taxon>Glomerales</taxon>
        <taxon>Glomeraceae</taxon>
        <taxon>Rhizophagus</taxon>
    </lineage>
</organism>
<dbReference type="Proteomes" id="UP000615446">
    <property type="component" value="Unassembled WGS sequence"/>
</dbReference>
<dbReference type="STRING" id="94130.A0A2Z6SKB3"/>
<accession>A0A2Z6SKB3</accession>
<dbReference type="Proteomes" id="UP000247702">
    <property type="component" value="Unassembled WGS sequence"/>
</dbReference>
<dbReference type="SUPFAM" id="SSF52047">
    <property type="entry name" value="RNI-like"/>
    <property type="match status" value="1"/>
</dbReference>
<dbReference type="AlphaFoldDB" id="A0A2Z6SKB3"/>
<protein>
    <recommendedName>
        <fullName evidence="4">F-box domain-containing protein</fullName>
    </recommendedName>
</protein>
<dbReference type="EMBL" id="BEXD01004092">
    <property type="protein sequence ID" value="GBC06699.1"/>
    <property type="molecule type" value="Genomic_DNA"/>
</dbReference>
<reference evidence="2" key="2">
    <citation type="submission" date="2019-10" db="EMBL/GenBank/DDBJ databases">
        <title>Conservation and host-specific expression of non-tandemly repeated heterogenous ribosome RNA gene in arbuscular mycorrhizal fungi.</title>
        <authorList>
            <person name="Maeda T."/>
            <person name="Kobayashi Y."/>
            <person name="Nakagawa T."/>
            <person name="Ezawa T."/>
            <person name="Yamaguchi K."/>
            <person name="Bino T."/>
            <person name="Nishimoto Y."/>
            <person name="Shigenobu S."/>
            <person name="Kawaguchi M."/>
        </authorList>
    </citation>
    <scope>NUCLEOTIDE SEQUENCE</scope>
    <source>
        <strain evidence="2">HR1</strain>
    </source>
</reference>
<name>A0A2Z6SKB3_9GLOM</name>
<dbReference type="InterPro" id="IPR032675">
    <property type="entry name" value="LRR_dom_sf"/>
</dbReference>
<evidence type="ECO:0008006" key="4">
    <source>
        <dbReference type="Google" id="ProtNLM"/>
    </source>
</evidence>
<evidence type="ECO:0000313" key="3">
    <source>
        <dbReference type="Proteomes" id="UP000247702"/>
    </source>
</evidence>
<proteinExistence type="predicted"/>